<dbReference type="InterPro" id="IPR011054">
    <property type="entry name" value="Rudment_hybrid_motif"/>
</dbReference>
<evidence type="ECO:0000256" key="5">
    <source>
        <dbReference type="HAMAP-Rule" id="MF_01928"/>
    </source>
</evidence>
<dbReference type="AlphaFoldDB" id="A0A9D7E0C4"/>
<comment type="function">
    <text evidence="6">Catalyzes the ATP-dependent conversion of 5-aminoimidazole ribonucleotide (AIR) and HCO(3)- to N5-carboxyaminoimidazole ribonucleotide (N5-CAIR).</text>
</comment>
<dbReference type="Pfam" id="PF22660">
    <property type="entry name" value="RS_preATP-grasp-like"/>
    <property type="match status" value="1"/>
</dbReference>
<dbReference type="GO" id="GO:0006189">
    <property type="term" value="P:'de novo' IMP biosynthetic process"/>
    <property type="evidence" value="ECO:0007669"/>
    <property type="project" value="UniProtKB-UniRule"/>
</dbReference>
<comment type="caution">
    <text evidence="8">The sequence shown here is derived from an EMBL/GenBank/DDBJ whole genome shotgun (WGS) entry which is preliminary data.</text>
</comment>
<dbReference type="GO" id="GO:0034028">
    <property type="term" value="F:5-(carboxyamino)imidazole ribonucleotide synthase activity"/>
    <property type="evidence" value="ECO:0007669"/>
    <property type="project" value="UniProtKB-UniRule"/>
</dbReference>
<comment type="catalytic activity">
    <reaction evidence="5 6">
        <text>5-amino-1-(5-phospho-beta-D-ribosyl)imidazole + hydrogencarbonate + ATP = 5-carboxyamino-1-(5-phospho-D-ribosyl)imidazole + ADP + phosphate + 2 H(+)</text>
        <dbReference type="Rhea" id="RHEA:19317"/>
        <dbReference type="ChEBI" id="CHEBI:15378"/>
        <dbReference type="ChEBI" id="CHEBI:17544"/>
        <dbReference type="ChEBI" id="CHEBI:30616"/>
        <dbReference type="ChEBI" id="CHEBI:43474"/>
        <dbReference type="ChEBI" id="CHEBI:58730"/>
        <dbReference type="ChEBI" id="CHEBI:137981"/>
        <dbReference type="ChEBI" id="CHEBI:456216"/>
        <dbReference type="EC" id="6.3.4.18"/>
    </reaction>
</comment>
<dbReference type="GO" id="GO:0046872">
    <property type="term" value="F:metal ion binding"/>
    <property type="evidence" value="ECO:0007669"/>
    <property type="project" value="InterPro"/>
</dbReference>
<proteinExistence type="inferred from homology"/>
<sequence>MILPPATLGMLGGGQLGRFFVIAAHEMGYRALVLDPDPHSPAGRIADQHLVAAYDDADALDRVGATCAAVTTEFENVPADTMAHLSKYVPVRPSAHCVAVAQNREREKTFLRDNGFPVGPFAVIRGESDIDAIGDGLLPGVLKIARFGYDGKGQTRIATRDDVRIAFHHFKNEACVLERFLPLDVEVSVVLARGQDGQARCFAVAENRHRHGILDVSIVPARISDSLRGEAEELALTLAHKLDYVGVLGVEFFVSGGQLLVNEIAPRPHNSGHYTIDACVTNQFEQQVRALCGLPLGEARLHTPAAMVNLLGDVWHAGEPRWDGLLHQPGIKLHLYGKHHARPGRKMGHFTALDTSVERAVELALAARRRIGIGIED</sequence>
<dbReference type="EMBL" id="JADJEV010000004">
    <property type="protein sequence ID" value="MBK6974146.1"/>
    <property type="molecule type" value="Genomic_DNA"/>
</dbReference>
<dbReference type="NCBIfam" id="NF004675">
    <property type="entry name" value="PRK06019.1-1"/>
    <property type="match status" value="1"/>
</dbReference>
<feature type="binding site" evidence="5">
    <location>
        <position position="104"/>
    </location>
    <ligand>
        <name>ATP</name>
        <dbReference type="ChEBI" id="CHEBI:30616"/>
    </ligand>
</feature>
<dbReference type="Pfam" id="PF02222">
    <property type="entry name" value="ATP-grasp"/>
    <property type="match status" value="1"/>
</dbReference>
<evidence type="ECO:0000256" key="6">
    <source>
        <dbReference type="RuleBase" id="RU361200"/>
    </source>
</evidence>
<gene>
    <name evidence="5 6" type="primary">purK</name>
    <name evidence="8" type="ORF">IPH26_14790</name>
</gene>
<dbReference type="SUPFAM" id="SSF56059">
    <property type="entry name" value="Glutathione synthetase ATP-binding domain-like"/>
    <property type="match status" value="1"/>
</dbReference>
<feature type="binding site" evidence="5">
    <location>
        <position position="143"/>
    </location>
    <ligand>
        <name>ATP</name>
        <dbReference type="ChEBI" id="CHEBI:30616"/>
    </ligand>
</feature>
<dbReference type="InterPro" id="IPR003135">
    <property type="entry name" value="ATP-grasp_carboxylate-amine"/>
</dbReference>
<dbReference type="EC" id="6.3.4.18" evidence="5 6"/>
<comment type="similarity">
    <text evidence="5 6">Belongs to the PurK/PurT family.</text>
</comment>
<dbReference type="Gene3D" id="3.30.1490.20">
    <property type="entry name" value="ATP-grasp fold, A domain"/>
    <property type="match status" value="1"/>
</dbReference>
<dbReference type="Gene3D" id="3.40.50.20">
    <property type="match status" value="1"/>
</dbReference>
<dbReference type="NCBIfam" id="NF004677">
    <property type="entry name" value="PRK06019.1-3"/>
    <property type="match status" value="1"/>
</dbReference>
<dbReference type="HAMAP" id="MF_01928">
    <property type="entry name" value="PurK"/>
    <property type="match status" value="1"/>
</dbReference>
<dbReference type="SUPFAM" id="SSF52440">
    <property type="entry name" value="PreATP-grasp domain"/>
    <property type="match status" value="1"/>
</dbReference>
<dbReference type="InterPro" id="IPR013815">
    <property type="entry name" value="ATP_grasp_subdomain_1"/>
</dbReference>
<dbReference type="GO" id="GO:0004638">
    <property type="term" value="F:phosphoribosylaminoimidazole carboxylase activity"/>
    <property type="evidence" value="ECO:0007669"/>
    <property type="project" value="InterPro"/>
</dbReference>
<dbReference type="PANTHER" id="PTHR11609:SF5">
    <property type="entry name" value="PHOSPHORIBOSYLAMINOIMIDAZOLE CARBOXYLASE"/>
    <property type="match status" value="1"/>
</dbReference>
<dbReference type="NCBIfam" id="NF004676">
    <property type="entry name" value="PRK06019.1-2"/>
    <property type="match status" value="1"/>
</dbReference>
<dbReference type="Gene3D" id="3.30.470.20">
    <property type="entry name" value="ATP-grasp fold, B domain"/>
    <property type="match status" value="1"/>
</dbReference>
<evidence type="ECO:0000313" key="8">
    <source>
        <dbReference type="EMBL" id="MBK6974146.1"/>
    </source>
</evidence>
<dbReference type="Proteomes" id="UP000807785">
    <property type="component" value="Unassembled WGS sequence"/>
</dbReference>
<dbReference type="Pfam" id="PF17769">
    <property type="entry name" value="PurK_C"/>
    <property type="match status" value="1"/>
</dbReference>
<dbReference type="SUPFAM" id="SSF51246">
    <property type="entry name" value="Rudiment single hybrid motif"/>
    <property type="match status" value="1"/>
</dbReference>
<comment type="pathway">
    <text evidence="5 6">Purine metabolism; IMP biosynthesis via de novo pathway; 5-amino-1-(5-phospho-D-ribosyl)imidazole-4-carboxylate from 5-amino-1-(5-phospho-D-ribosyl)imidazole (N5-CAIR route): step 1/2.</text>
</comment>
<feature type="binding site" evidence="5">
    <location>
        <position position="209"/>
    </location>
    <ligand>
        <name>ATP</name>
        <dbReference type="ChEBI" id="CHEBI:30616"/>
    </ligand>
</feature>
<dbReference type="InterPro" id="IPR005875">
    <property type="entry name" value="PurK"/>
</dbReference>
<dbReference type="FunFam" id="3.30.470.20:FF:000029">
    <property type="entry name" value="N5-carboxyaminoimidazole ribonucleotide synthase"/>
    <property type="match status" value="1"/>
</dbReference>
<evidence type="ECO:0000256" key="1">
    <source>
        <dbReference type="ARBA" id="ARBA00022598"/>
    </source>
</evidence>
<organism evidence="8 9">
    <name type="scientific">Candidatus Methylophosphatis roskildensis</name>
    <dbReference type="NCBI Taxonomy" id="2899263"/>
    <lineage>
        <taxon>Bacteria</taxon>
        <taxon>Pseudomonadati</taxon>
        <taxon>Pseudomonadota</taxon>
        <taxon>Betaproteobacteria</taxon>
        <taxon>Nitrosomonadales</taxon>
        <taxon>Sterolibacteriaceae</taxon>
        <taxon>Candidatus Methylophosphatis</taxon>
    </lineage>
</organism>
<accession>A0A9D7E0C4</accession>
<dbReference type="NCBIfam" id="NF004679">
    <property type="entry name" value="PRK06019.1-5"/>
    <property type="match status" value="1"/>
</dbReference>
<dbReference type="NCBIfam" id="TIGR01161">
    <property type="entry name" value="purK"/>
    <property type="match status" value="1"/>
</dbReference>
<evidence type="ECO:0000313" key="9">
    <source>
        <dbReference type="Proteomes" id="UP000807785"/>
    </source>
</evidence>
<dbReference type="GO" id="GO:0005524">
    <property type="term" value="F:ATP binding"/>
    <property type="evidence" value="ECO:0007669"/>
    <property type="project" value="UniProtKB-UniRule"/>
</dbReference>
<evidence type="ECO:0000259" key="7">
    <source>
        <dbReference type="PROSITE" id="PS50975"/>
    </source>
</evidence>
<feature type="binding site" evidence="5">
    <location>
        <begin position="178"/>
        <end position="181"/>
    </location>
    <ligand>
        <name>ATP</name>
        <dbReference type="ChEBI" id="CHEBI:30616"/>
    </ligand>
</feature>
<keyword evidence="1 5" id="KW-0436">Ligase</keyword>
<reference evidence="8" key="1">
    <citation type="submission" date="2020-10" db="EMBL/GenBank/DDBJ databases">
        <title>Connecting structure to function with the recovery of over 1000 high-quality activated sludge metagenome-assembled genomes encoding full-length rRNA genes using long-read sequencing.</title>
        <authorList>
            <person name="Singleton C.M."/>
            <person name="Petriglieri F."/>
            <person name="Kristensen J.M."/>
            <person name="Kirkegaard R.H."/>
            <person name="Michaelsen T.Y."/>
            <person name="Andersen M.H."/>
            <person name="Karst S.M."/>
            <person name="Dueholm M.S."/>
            <person name="Nielsen P.H."/>
            <person name="Albertsen M."/>
        </authorList>
    </citation>
    <scope>NUCLEOTIDE SEQUENCE</scope>
    <source>
        <strain evidence="8">Bjer_18-Q3-R1-45_BAT3C.347</strain>
    </source>
</reference>
<dbReference type="PROSITE" id="PS50975">
    <property type="entry name" value="ATP_GRASP"/>
    <property type="match status" value="1"/>
</dbReference>
<feature type="binding site" evidence="5">
    <location>
        <begin position="148"/>
        <end position="154"/>
    </location>
    <ligand>
        <name>ATP</name>
        <dbReference type="ChEBI" id="CHEBI:30616"/>
    </ligand>
</feature>
<keyword evidence="2 5" id="KW-0547">Nucleotide-binding</keyword>
<keyword evidence="3 5" id="KW-0658">Purine biosynthesis</keyword>
<dbReference type="GO" id="GO:0005829">
    <property type="term" value="C:cytosol"/>
    <property type="evidence" value="ECO:0007669"/>
    <property type="project" value="TreeGrafter"/>
</dbReference>
<feature type="domain" description="ATP-grasp" evidence="7">
    <location>
        <begin position="108"/>
        <end position="292"/>
    </location>
</feature>
<evidence type="ECO:0000256" key="3">
    <source>
        <dbReference type="ARBA" id="ARBA00022755"/>
    </source>
</evidence>
<dbReference type="InterPro" id="IPR016185">
    <property type="entry name" value="PreATP-grasp_dom_sf"/>
</dbReference>
<comment type="function">
    <text evidence="5">Catalyzes the ATP-dependent conversion of 5-aminoimidazole ribonucleotide (AIR) and HCO(3)(-) to N5-carboxyaminoimidazole ribonucleotide (N5-CAIR).</text>
</comment>
<dbReference type="InterPro" id="IPR040686">
    <property type="entry name" value="PurK_C"/>
</dbReference>
<keyword evidence="4 5" id="KW-0067">ATP-binding</keyword>
<dbReference type="InterPro" id="IPR011761">
    <property type="entry name" value="ATP-grasp"/>
</dbReference>
<feature type="binding site" evidence="5">
    <location>
        <position position="186"/>
    </location>
    <ligand>
        <name>ATP</name>
        <dbReference type="ChEBI" id="CHEBI:30616"/>
    </ligand>
</feature>
<name>A0A9D7E0C4_9PROT</name>
<dbReference type="InterPro" id="IPR054350">
    <property type="entry name" value="PurT/PurK_preATP-grasp"/>
</dbReference>
<dbReference type="PANTHER" id="PTHR11609">
    <property type="entry name" value="PURINE BIOSYNTHESIS PROTEIN 6/7, PUR6/7"/>
    <property type="match status" value="1"/>
</dbReference>
<evidence type="ECO:0000256" key="4">
    <source>
        <dbReference type="ARBA" id="ARBA00022840"/>
    </source>
</evidence>
<evidence type="ECO:0000256" key="2">
    <source>
        <dbReference type="ARBA" id="ARBA00022741"/>
    </source>
</evidence>
<protein>
    <recommendedName>
        <fullName evidence="5 6">N5-carboxyaminoimidazole ribonucleotide synthase</fullName>
        <shortName evidence="5 6">N5-CAIR synthase</shortName>
        <ecNumber evidence="5 6">6.3.4.18</ecNumber>
    </recommendedName>
    <alternativeName>
        <fullName evidence="5 6">5-(carboxyamino)imidazole ribonucleotide synthetase</fullName>
    </alternativeName>
</protein>
<feature type="binding site" evidence="5">
    <location>
        <begin position="262"/>
        <end position="263"/>
    </location>
    <ligand>
        <name>ATP</name>
        <dbReference type="ChEBI" id="CHEBI:30616"/>
    </ligand>
</feature>
<comment type="subunit">
    <text evidence="5 6">Homodimer.</text>
</comment>